<dbReference type="Proteomes" id="UP000216446">
    <property type="component" value="Unassembled WGS sequence"/>
</dbReference>
<dbReference type="EMBL" id="MQWB01000001">
    <property type="protein sequence ID" value="OZC02169.1"/>
    <property type="molecule type" value="Genomic_DNA"/>
</dbReference>
<comment type="caution">
    <text evidence="2">The sequence shown here is derived from an EMBL/GenBank/DDBJ whole genome shotgun (WGS) entry which is preliminary data.</text>
</comment>
<accession>A0A259TWM5</accession>
<feature type="chain" id="PRO_5012694969" description="Secretion system C-terminal sorting domain-containing protein" evidence="1">
    <location>
        <begin position="21"/>
        <end position="567"/>
    </location>
</feature>
<dbReference type="RefSeq" id="WP_094546137.1">
    <property type="nucleotide sequence ID" value="NZ_MQWB01000001.1"/>
</dbReference>
<dbReference type="InParanoid" id="A0A259TWM5"/>
<keyword evidence="3" id="KW-1185">Reference proteome</keyword>
<organism evidence="2 3">
    <name type="scientific">Rubricoccus marinus</name>
    <dbReference type="NCBI Taxonomy" id="716817"/>
    <lineage>
        <taxon>Bacteria</taxon>
        <taxon>Pseudomonadati</taxon>
        <taxon>Rhodothermota</taxon>
        <taxon>Rhodothermia</taxon>
        <taxon>Rhodothermales</taxon>
        <taxon>Rubricoccaceae</taxon>
        <taxon>Rubricoccus</taxon>
    </lineage>
</organism>
<dbReference type="AlphaFoldDB" id="A0A259TWM5"/>
<proteinExistence type="predicted"/>
<evidence type="ECO:0000313" key="3">
    <source>
        <dbReference type="Proteomes" id="UP000216446"/>
    </source>
</evidence>
<keyword evidence="1" id="KW-0732">Signal</keyword>
<protein>
    <recommendedName>
        <fullName evidence="4">Secretion system C-terminal sorting domain-containing protein</fullName>
    </recommendedName>
</protein>
<reference evidence="2 3" key="1">
    <citation type="submission" date="2016-11" db="EMBL/GenBank/DDBJ databases">
        <title>Study of marine rhodopsin-containing bacteria.</title>
        <authorList>
            <person name="Yoshizawa S."/>
            <person name="Kumagai Y."/>
            <person name="Kogure K."/>
        </authorList>
    </citation>
    <scope>NUCLEOTIDE SEQUENCE [LARGE SCALE GENOMIC DNA]</scope>
    <source>
        <strain evidence="2 3">SG-29</strain>
    </source>
</reference>
<dbReference type="NCBIfam" id="TIGR04183">
    <property type="entry name" value="Por_Secre_tail"/>
    <property type="match status" value="1"/>
</dbReference>
<evidence type="ECO:0000256" key="1">
    <source>
        <dbReference type="SAM" id="SignalP"/>
    </source>
</evidence>
<sequence length="567" mass="56474">MSIRTVLALAVMLVCAAAAAAQPAPFAFGGPQADVGVAVDALADGTFAIGGTTFGGYDPDPSGADATVPGGGAQDGFAAVYGPAGAFRFAVPIGPLGPSAADAVFDVALGSDGSLVVVGQVGETVDLDPGPGVATVEAPGLAVHVFLAAYSASGEFRWGFALPGLDFSLGAYVDVDEDGTVYLAASASSPTDLDPGPGETIVDGFRSATLASYAASGDFRWGFALEGAQYRARGLSMAGERVALTGNLISGAVDVDPGPAERLLEDPDNRPSAWLTATYTTDGELASAFVVGGSNFGGVQSVALGEAGGVALVGSIDRAADFDPGPGTRTIEDTGGTNGTGVVASYEADGTLRFAYGLGSALPRGVSVEGDRLSWTGFFGEAFDADPGPATRIVTPEAGLDIVTVGLTPAGGFRWASPITGSGTGDNGLAVALASGRTYITGRFSDTVDADPGPATVELASGGRFDYDVLAVAYGDRGDLAALPTAAETTLRGLTLSVAPNPSASGAAVVRVEHARGPVRLSVYDALGRLVAAPQAGRALPPLAPGVYVIRAETAAGMASARFIVAR</sequence>
<name>A0A259TWM5_9BACT</name>
<feature type="signal peptide" evidence="1">
    <location>
        <begin position="1"/>
        <end position="20"/>
    </location>
</feature>
<evidence type="ECO:0008006" key="4">
    <source>
        <dbReference type="Google" id="ProtNLM"/>
    </source>
</evidence>
<dbReference type="OrthoDB" id="9811934at2"/>
<gene>
    <name evidence="2" type="ORF">BSZ36_03705</name>
</gene>
<evidence type="ECO:0000313" key="2">
    <source>
        <dbReference type="EMBL" id="OZC02169.1"/>
    </source>
</evidence>
<dbReference type="InterPro" id="IPR026444">
    <property type="entry name" value="Secre_tail"/>
</dbReference>